<gene>
    <name evidence="3" type="ORF">Dsin_026737</name>
</gene>
<organism evidence="3 4">
    <name type="scientific">Dipteronia sinensis</name>
    <dbReference type="NCBI Taxonomy" id="43782"/>
    <lineage>
        <taxon>Eukaryota</taxon>
        <taxon>Viridiplantae</taxon>
        <taxon>Streptophyta</taxon>
        <taxon>Embryophyta</taxon>
        <taxon>Tracheophyta</taxon>
        <taxon>Spermatophyta</taxon>
        <taxon>Magnoliopsida</taxon>
        <taxon>eudicotyledons</taxon>
        <taxon>Gunneridae</taxon>
        <taxon>Pentapetalae</taxon>
        <taxon>rosids</taxon>
        <taxon>malvids</taxon>
        <taxon>Sapindales</taxon>
        <taxon>Sapindaceae</taxon>
        <taxon>Hippocastanoideae</taxon>
        <taxon>Acereae</taxon>
        <taxon>Dipteronia</taxon>
    </lineage>
</organism>
<evidence type="ECO:0000256" key="1">
    <source>
        <dbReference type="PROSITE-ProRule" id="PRU00176"/>
    </source>
</evidence>
<dbReference type="EMBL" id="JANJYJ010000008">
    <property type="protein sequence ID" value="KAK3195427.1"/>
    <property type="molecule type" value="Genomic_DNA"/>
</dbReference>
<evidence type="ECO:0000259" key="2">
    <source>
        <dbReference type="PROSITE" id="PS50102"/>
    </source>
</evidence>
<dbReference type="InterPro" id="IPR012677">
    <property type="entry name" value="Nucleotide-bd_a/b_plait_sf"/>
</dbReference>
<keyword evidence="4" id="KW-1185">Reference proteome</keyword>
<dbReference type="Proteomes" id="UP001281410">
    <property type="component" value="Unassembled WGS sequence"/>
</dbReference>
<accession>A0AAD9ZY85</accession>
<dbReference type="PROSITE" id="PS50102">
    <property type="entry name" value="RRM"/>
    <property type="match status" value="1"/>
</dbReference>
<keyword evidence="1" id="KW-0694">RNA-binding</keyword>
<dbReference type="InterPro" id="IPR035979">
    <property type="entry name" value="RBD_domain_sf"/>
</dbReference>
<dbReference type="InterPro" id="IPR000504">
    <property type="entry name" value="RRM_dom"/>
</dbReference>
<comment type="caution">
    <text evidence="3">The sequence shown here is derived from an EMBL/GenBank/DDBJ whole genome shotgun (WGS) entry which is preliminary data.</text>
</comment>
<dbReference type="Gene3D" id="3.30.70.330">
    <property type="match status" value="1"/>
</dbReference>
<dbReference type="Pfam" id="PF00076">
    <property type="entry name" value="RRM_1"/>
    <property type="match status" value="1"/>
</dbReference>
<proteinExistence type="predicted"/>
<name>A0AAD9ZY85_9ROSI</name>
<dbReference type="AlphaFoldDB" id="A0AAD9ZY85"/>
<protein>
    <recommendedName>
        <fullName evidence="2">RRM domain-containing protein</fullName>
    </recommendedName>
</protein>
<dbReference type="SUPFAM" id="SSF54928">
    <property type="entry name" value="RNA-binding domain, RBD"/>
    <property type="match status" value="1"/>
</dbReference>
<dbReference type="CDD" id="cd00590">
    <property type="entry name" value="RRM_SF"/>
    <property type="match status" value="1"/>
</dbReference>
<evidence type="ECO:0000313" key="3">
    <source>
        <dbReference type="EMBL" id="KAK3195427.1"/>
    </source>
</evidence>
<sequence>MKEREFSRERKPDSLGLEVSRIVLNCRDSRRVVKVSSQDGRRNFKESLFSIFVDDLSPKVDVASMWGIFKTYGRVRDVFISTKRNNRRCSFAFVRFETWEKANKVANMGGSSKVDGESRNVEGKEKAIQGGQQRNLTFAEVVSGHQEKCVKEGQNVTVKIKSMTCDKEKNEEEWTAKCAIGVLKLFSKVAKGNSRLSSRDLWFHSSYLGDNKILWRFESQSEKEIFMSSRFLWDDCFDSIEECSEAFIPRASRDDGGQLIKLRKGDSGGVLLLKKKQGLSCGDTDHKPCGEGISAFSNSMKGSFLDESRYEISNMEANGREGTLAPNEYLSGPFLKEDGL</sequence>
<dbReference type="GO" id="GO:0003723">
    <property type="term" value="F:RNA binding"/>
    <property type="evidence" value="ECO:0007669"/>
    <property type="project" value="UniProtKB-UniRule"/>
</dbReference>
<reference evidence="3" key="1">
    <citation type="journal article" date="2023" name="Plant J.">
        <title>Genome sequences and population genomics provide insights into the demographic history, inbreeding, and mutation load of two 'living fossil' tree species of Dipteronia.</title>
        <authorList>
            <person name="Feng Y."/>
            <person name="Comes H.P."/>
            <person name="Chen J."/>
            <person name="Zhu S."/>
            <person name="Lu R."/>
            <person name="Zhang X."/>
            <person name="Li P."/>
            <person name="Qiu J."/>
            <person name="Olsen K.M."/>
            <person name="Qiu Y."/>
        </authorList>
    </citation>
    <scope>NUCLEOTIDE SEQUENCE</scope>
    <source>
        <strain evidence="3">NBL</strain>
    </source>
</reference>
<evidence type="ECO:0000313" key="4">
    <source>
        <dbReference type="Proteomes" id="UP001281410"/>
    </source>
</evidence>
<dbReference type="SMART" id="SM00360">
    <property type="entry name" value="RRM"/>
    <property type="match status" value="1"/>
</dbReference>
<feature type="domain" description="RRM" evidence="2">
    <location>
        <begin position="49"/>
        <end position="133"/>
    </location>
</feature>